<evidence type="ECO:0000256" key="7">
    <source>
        <dbReference type="ARBA" id="ARBA00022679"/>
    </source>
</evidence>
<evidence type="ECO:0000313" key="14">
    <source>
        <dbReference type="Proteomes" id="UP000831485"/>
    </source>
</evidence>
<evidence type="ECO:0000256" key="9">
    <source>
        <dbReference type="ARBA" id="ARBA00023270"/>
    </source>
</evidence>
<feature type="active site" description="Schiff-base intermediate with substrate" evidence="10">
    <location>
        <position position="141"/>
    </location>
</feature>
<dbReference type="EC" id="2.2.1.2" evidence="5 10"/>
<dbReference type="InterPro" id="IPR013785">
    <property type="entry name" value="Aldolase_TIM"/>
</dbReference>
<dbReference type="EMBL" id="BLXY01000002">
    <property type="protein sequence ID" value="GFO64067.1"/>
    <property type="molecule type" value="Genomic_DNA"/>
</dbReference>
<dbReference type="Pfam" id="PF00923">
    <property type="entry name" value="TAL_FSA"/>
    <property type="match status" value="1"/>
</dbReference>
<dbReference type="Proteomes" id="UP000831485">
    <property type="component" value="Chromosome"/>
</dbReference>
<gene>
    <name evidence="11" type="primary">tal_2</name>
    <name evidence="10" type="synonym">tal</name>
    <name evidence="11" type="ORF">GMPD_19860</name>
    <name evidence="12" type="ORF">M1B72_06605</name>
</gene>
<name>A0A6V8MWI7_9BACT</name>
<evidence type="ECO:0000256" key="2">
    <source>
        <dbReference type="ARBA" id="ARBA00004496"/>
    </source>
</evidence>
<evidence type="ECO:0000256" key="5">
    <source>
        <dbReference type="ARBA" id="ARBA00013151"/>
    </source>
</evidence>
<dbReference type="RefSeq" id="WP_183346875.1">
    <property type="nucleotide sequence ID" value="NZ_BLXY01000002.1"/>
</dbReference>
<keyword evidence="7 10" id="KW-0808">Transferase</keyword>
<dbReference type="PANTHER" id="PTHR10683">
    <property type="entry name" value="TRANSALDOLASE"/>
    <property type="match status" value="1"/>
</dbReference>
<dbReference type="GO" id="GO:0005737">
    <property type="term" value="C:cytoplasm"/>
    <property type="evidence" value="ECO:0007669"/>
    <property type="project" value="UniProtKB-SubCell"/>
</dbReference>
<reference evidence="13" key="1">
    <citation type="submission" date="2020-06" db="EMBL/GenBank/DDBJ databases">
        <title>Draft genomic sequecing of Geomonas sp. Red736.</title>
        <authorList>
            <person name="Itoh H."/>
            <person name="Xu Z.X."/>
            <person name="Ushijima N."/>
            <person name="Masuda Y."/>
            <person name="Shiratori Y."/>
            <person name="Senoo K."/>
        </authorList>
    </citation>
    <scope>NUCLEOTIDE SEQUENCE [LARGE SCALE GENOMIC DNA]</scope>
    <source>
        <strain evidence="13">Red736</strain>
    </source>
</reference>
<sequence>MRDTPVSRLLQCGQSVWLDGVSRRALLSGELVALIQEDGVSGVGCSTAVLEHAIAAGSDYDADIAHLAQSGLPPLSIYDALLVDDVRAAADLLLPVYQQSGGSDGFVTLELSPHLAHDASAMVLEARRLRDLADRPNVFIKMAGTLEAVAALRQLVSEAVNVRVDPVFSVPRYRAVAEAYLDGLSRRAARGLPLERVASVVGLPLGGIDRVLEPLLSRVALASDSGRVLAGALRGEGGIALAKVLRGVNREMHRDSRFLALAARGGRPQRLAWVCSGAKEAASFDLRYPEALVGPETVQVMSPGVLAAYRERGRPVSRLDLGAQDAQALLEQLCALGIDPDRLAQELEDEGVQRLARPYDSLLRNIELKRSAALAGGREGGG</sequence>
<keyword evidence="8 10" id="KW-0570">Pentose shunt</keyword>
<keyword evidence="6 10" id="KW-0963">Cytoplasm</keyword>
<keyword evidence="14" id="KW-1185">Reference proteome</keyword>
<dbReference type="SUPFAM" id="SSF51569">
    <property type="entry name" value="Aldolase"/>
    <property type="match status" value="1"/>
</dbReference>
<comment type="catalytic activity">
    <reaction evidence="10">
        <text>D-sedoheptulose 7-phosphate + D-glyceraldehyde 3-phosphate = D-erythrose 4-phosphate + beta-D-fructose 6-phosphate</text>
        <dbReference type="Rhea" id="RHEA:17053"/>
        <dbReference type="ChEBI" id="CHEBI:16897"/>
        <dbReference type="ChEBI" id="CHEBI:57483"/>
        <dbReference type="ChEBI" id="CHEBI:57634"/>
        <dbReference type="ChEBI" id="CHEBI:59776"/>
        <dbReference type="EC" id="2.2.1.2"/>
    </reaction>
</comment>
<evidence type="ECO:0000313" key="11">
    <source>
        <dbReference type="EMBL" id="GFO64067.1"/>
    </source>
</evidence>
<evidence type="ECO:0000256" key="10">
    <source>
        <dbReference type="HAMAP-Rule" id="MF_00493"/>
    </source>
</evidence>
<dbReference type="PIRSF" id="PIRSF036915">
    <property type="entry name" value="Trnald_Bac_Plnt"/>
    <property type="match status" value="1"/>
</dbReference>
<dbReference type="AlphaFoldDB" id="A0A6V8MWI7"/>
<evidence type="ECO:0000313" key="12">
    <source>
        <dbReference type="EMBL" id="UPU37371.1"/>
    </source>
</evidence>
<reference evidence="11" key="2">
    <citation type="journal article" date="2021" name="Int. J. Syst. Evol. Microbiol.">
        <title>Geomonas silvestris sp. nov., Geomonas paludis sp. nov. and Geomonas limicola sp. nov., isolated from terrestrial environments, and emended description of the genus Geomonas.</title>
        <authorList>
            <person name="Itoh H."/>
            <person name="Xu Z."/>
            <person name="Masuda Y."/>
            <person name="Ushijima N."/>
            <person name="Hayakawa C."/>
            <person name="Shiratori Y."/>
            <person name="Senoo K."/>
        </authorList>
    </citation>
    <scope>NUCLEOTIDE SEQUENCE</scope>
    <source>
        <strain evidence="11">Red736</strain>
    </source>
</reference>
<accession>A0A6V8MWI7</accession>
<dbReference type="GO" id="GO:0005975">
    <property type="term" value="P:carbohydrate metabolic process"/>
    <property type="evidence" value="ECO:0007669"/>
    <property type="project" value="InterPro"/>
</dbReference>
<dbReference type="UniPathway" id="UPA00115">
    <property type="reaction ID" value="UER00414"/>
</dbReference>
<evidence type="ECO:0000256" key="1">
    <source>
        <dbReference type="ARBA" id="ARBA00003518"/>
    </source>
</evidence>
<dbReference type="PANTHER" id="PTHR10683:SF31">
    <property type="entry name" value="TRANSALDOLASE"/>
    <property type="match status" value="1"/>
</dbReference>
<dbReference type="InterPro" id="IPR001585">
    <property type="entry name" value="TAL/FSA"/>
</dbReference>
<organism evidence="11 13">
    <name type="scientific">Geomonas paludis</name>
    <dbReference type="NCBI Taxonomy" id="2740185"/>
    <lineage>
        <taxon>Bacteria</taxon>
        <taxon>Pseudomonadati</taxon>
        <taxon>Thermodesulfobacteriota</taxon>
        <taxon>Desulfuromonadia</taxon>
        <taxon>Geobacterales</taxon>
        <taxon>Geobacteraceae</taxon>
        <taxon>Geomonas</taxon>
    </lineage>
</organism>
<evidence type="ECO:0000256" key="3">
    <source>
        <dbReference type="ARBA" id="ARBA00004857"/>
    </source>
</evidence>
<keyword evidence="9 10" id="KW-0704">Schiff base</keyword>
<comment type="similarity">
    <text evidence="4 10">Belongs to the transaldolase family. Type 2 subfamily.</text>
</comment>
<proteinExistence type="inferred from homology"/>
<dbReference type="EMBL" id="CP096574">
    <property type="protein sequence ID" value="UPU37371.1"/>
    <property type="molecule type" value="Genomic_DNA"/>
</dbReference>
<comment type="pathway">
    <text evidence="3 10">Carbohydrate degradation; pentose phosphate pathway; D-glyceraldehyde 3-phosphate and beta-D-fructose 6-phosphate from D-ribose 5-phosphate and D-xylulose 5-phosphate (non-oxidative stage): step 2/3.</text>
</comment>
<dbReference type="Proteomes" id="UP000568888">
    <property type="component" value="Unassembled WGS sequence"/>
</dbReference>
<comment type="function">
    <text evidence="1 10">Transaldolase is important for the balance of metabolites in the pentose-phosphate pathway.</text>
</comment>
<dbReference type="HAMAP" id="MF_00493">
    <property type="entry name" value="Transaldolase_2"/>
    <property type="match status" value="1"/>
</dbReference>
<evidence type="ECO:0000256" key="6">
    <source>
        <dbReference type="ARBA" id="ARBA00022490"/>
    </source>
</evidence>
<dbReference type="InterPro" id="IPR004732">
    <property type="entry name" value="Transaldolase_2"/>
</dbReference>
<reference evidence="12" key="3">
    <citation type="submission" date="2022-04" db="EMBL/GenBank/DDBJ databases">
        <authorList>
            <person name="Liu G."/>
        </authorList>
    </citation>
    <scope>NUCLEOTIDE SEQUENCE</scope>
    <source>
        <strain evidence="12">RG22</strain>
    </source>
</reference>
<evidence type="ECO:0000256" key="8">
    <source>
        <dbReference type="ARBA" id="ARBA00023126"/>
    </source>
</evidence>
<dbReference type="GO" id="GO:0004801">
    <property type="term" value="F:transaldolase activity"/>
    <property type="evidence" value="ECO:0007669"/>
    <property type="project" value="UniProtKB-UniRule"/>
</dbReference>
<dbReference type="GO" id="GO:0006098">
    <property type="term" value="P:pentose-phosphate shunt"/>
    <property type="evidence" value="ECO:0007669"/>
    <property type="project" value="UniProtKB-UniRule"/>
</dbReference>
<protein>
    <recommendedName>
        <fullName evidence="5 10">Transaldolase</fullName>
        <ecNumber evidence="5 10">2.2.1.2</ecNumber>
    </recommendedName>
</protein>
<dbReference type="Gene3D" id="3.20.20.70">
    <property type="entry name" value="Aldolase class I"/>
    <property type="match status" value="1"/>
</dbReference>
<comment type="subcellular location">
    <subcellularLocation>
        <location evidence="2 10">Cytoplasm</location>
    </subcellularLocation>
</comment>
<evidence type="ECO:0000313" key="13">
    <source>
        <dbReference type="Proteomes" id="UP000568888"/>
    </source>
</evidence>
<evidence type="ECO:0000256" key="4">
    <source>
        <dbReference type="ARBA" id="ARBA00008426"/>
    </source>
</evidence>